<gene>
    <name evidence="2" type="ORF">FQA47_015369</name>
</gene>
<dbReference type="PANTHER" id="PTHR47773:SF1">
    <property type="entry name" value="C2H2-TYPE DOMAIN-CONTAINING PROTEIN"/>
    <property type="match status" value="1"/>
</dbReference>
<evidence type="ECO:0000313" key="2">
    <source>
        <dbReference type="EMBL" id="KAF6733680.1"/>
    </source>
</evidence>
<feature type="region of interest" description="Disordered" evidence="1">
    <location>
        <begin position="32"/>
        <end position="54"/>
    </location>
</feature>
<evidence type="ECO:0000256" key="1">
    <source>
        <dbReference type="SAM" id="MobiDB-lite"/>
    </source>
</evidence>
<name>A0A834CX83_ORYME</name>
<dbReference type="PANTHER" id="PTHR47773">
    <property type="entry name" value="SI:DKEY-9I5.2-RELATED"/>
    <property type="match status" value="1"/>
</dbReference>
<evidence type="ECO:0000313" key="3">
    <source>
        <dbReference type="Proteomes" id="UP000646548"/>
    </source>
</evidence>
<accession>A0A834CX83</accession>
<feature type="compositionally biased region" description="Acidic residues" evidence="1">
    <location>
        <begin position="40"/>
        <end position="50"/>
    </location>
</feature>
<sequence>MKGETNEALKWQKERLLEPVKKFPSITVHLDRRVQAGKQEEEEEEEEEEETSRFQCPTEAAVILEGWQKTWEQPSDGGTSMLESLFADWIEEGMVIRLDMRHWLHRWDAVVIRQTHAKYGAFMSAMAGALLAYNQADMRLLISAVRNGNKEMYSKYSDEEMISFLKPHQIKSYVHRVTRGVENSAVAVEFILERFKGPAGLDIDGIPLLKDDAAVNSHWATASKHLSCMQDPPGMPLYINTKVVTLNGVELNRYKCQRGTNALEGLHAHLPRAVPSQRCGIMPFQVYLISFAVQWNSRMESLRVAGKERQSSCVDPRRIQLLNQQSELLFGREHLFKPDFTAPMPLGK</sequence>
<organism evidence="2 3">
    <name type="scientific">Oryzias melastigma</name>
    <name type="common">Marine medaka</name>
    <dbReference type="NCBI Taxonomy" id="30732"/>
    <lineage>
        <taxon>Eukaryota</taxon>
        <taxon>Metazoa</taxon>
        <taxon>Chordata</taxon>
        <taxon>Craniata</taxon>
        <taxon>Vertebrata</taxon>
        <taxon>Euteleostomi</taxon>
        <taxon>Actinopterygii</taxon>
        <taxon>Neopterygii</taxon>
        <taxon>Teleostei</taxon>
        <taxon>Neoteleostei</taxon>
        <taxon>Acanthomorphata</taxon>
        <taxon>Ovalentaria</taxon>
        <taxon>Atherinomorphae</taxon>
        <taxon>Beloniformes</taxon>
        <taxon>Adrianichthyidae</taxon>
        <taxon>Oryziinae</taxon>
        <taxon>Oryzias</taxon>
    </lineage>
</organism>
<protein>
    <submittedName>
        <fullName evidence="2">Uncharacterized protein</fullName>
    </submittedName>
</protein>
<dbReference type="Proteomes" id="UP000646548">
    <property type="component" value="Unassembled WGS sequence"/>
</dbReference>
<dbReference type="EMBL" id="WKFB01000153">
    <property type="protein sequence ID" value="KAF6733680.1"/>
    <property type="molecule type" value="Genomic_DNA"/>
</dbReference>
<dbReference type="AlphaFoldDB" id="A0A834CX83"/>
<proteinExistence type="predicted"/>
<reference evidence="2" key="1">
    <citation type="journal article" name="BMC Genomics">
        <title>Long-read sequencing and de novo genome assembly of marine medaka (Oryzias melastigma).</title>
        <authorList>
            <person name="Liang P."/>
            <person name="Saqib H.S.A."/>
            <person name="Ni X."/>
            <person name="Shen Y."/>
        </authorList>
    </citation>
    <scope>NUCLEOTIDE SEQUENCE</scope>
    <source>
        <strain evidence="2">Bigg-433</strain>
    </source>
</reference>
<comment type="caution">
    <text evidence="2">The sequence shown here is derived from an EMBL/GenBank/DDBJ whole genome shotgun (WGS) entry which is preliminary data.</text>
</comment>